<evidence type="ECO:0000256" key="6">
    <source>
        <dbReference type="ARBA" id="ARBA00022676"/>
    </source>
</evidence>
<evidence type="ECO:0000313" key="13">
    <source>
        <dbReference type="EMBL" id="MBK8574071.1"/>
    </source>
</evidence>
<dbReference type="PANTHER" id="PTHR42655:SF1">
    <property type="entry name" value="GLYCOGEN PHOSPHORYLASE"/>
    <property type="match status" value="1"/>
</dbReference>
<protein>
    <recommendedName>
        <fullName evidence="4">glycogen phosphorylase</fullName>
        <ecNumber evidence="4">2.4.1.1</ecNumber>
    </recommendedName>
</protein>
<evidence type="ECO:0000256" key="8">
    <source>
        <dbReference type="ARBA" id="ARBA00022898"/>
    </source>
</evidence>
<evidence type="ECO:0000256" key="3">
    <source>
        <dbReference type="ARBA" id="ARBA00006047"/>
    </source>
</evidence>
<evidence type="ECO:0000256" key="11">
    <source>
        <dbReference type="PIRSR" id="PIRSR000460-1"/>
    </source>
</evidence>
<organism evidence="13 14">
    <name type="scientific">Candidatus Geothrix odensensis</name>
    <dbReference type="NCBI Taxonomy" id="2954440"/>
    <lineage>
        <taxon>Bacteria</taxon>
        <taxon>Pseudomonadati</taxon>
        <taxon>Acidobacteriota</taxon>
        <taxon>Holophagae</taxon>
        <taxon>Holophagales</taxon>
        <taxon>Holophagaceae</taxon>
        <taxon>Geothrix</taxon>
    </lineage>
</organism>
<dbReference type="Gene3D" id="3.40.50.2000">
    <property type="entry name" value="Glycogen Phosphorylase B"/>
    <property type="match status" value="2"/>
</dbReference>
<dbReference type="PIRSF" id="PIRSF000460">
    <property type="entry name" value="Pprylas_GlgP"/>
    <property type="match status" value="1"/>
</dbReference>
<evidence type="ECO:0000256" key="9">
    <source>
        <dbReference type="ARBA" id="ARBA00023277"/>
    </source>
</evidence>
<comment type="function">
    <text evidence="10">Phosphorylase is an important allosteric enzyme in carbohydrate metabolism. Enzymes from different sources differ in their regulatory mechanisms and in their natural substrates. However, all known phosphorylases share catalytic and structural properties.</text>
</comment>
<accession>A0A936K7E1</accession>
<keyword evidence="6" id="KW-0328">Glycosyltransferase</keyword>
<evidence type="ECO:0000256" key="1">
    <source>
        <dbReference type="ARBA" id="ARBA00001275"/>
    </source>
</evidence>
<keyword evidence="8 11" id="KW-0663">Pyridoxal phosphate</keyword>
<dbReference type="EC" id="2.4.1.1" evidence="4"/>
<sequence>MDKLLPKLQKLTQNLWWTWKPEVRTIYRDLDLDLYHKAHRNPMCVLKQIAPEQLEKRAADVDVPARVDRALRQLQEYLTAPTTWGLTHAGAMRSRPVAYFCMEFGIHESLPIYSGGLGILAGDHLKAASDLGVPLVGVGLLYHEGYTSQVLNADFWQQDVVEPFDIADLPLVPAVDRFGEPVHVSVEMSGRLVHAAVLEVKVGRIRLILLDTRVKQNDPRDVALAARLYGGDQRMRIEQELLLGVGGTRALRALGINASVFHLNEGHSAFSLLERARYRVQMDGMTPQEALKEVASATVFTTHTPVDAGHDRFPADLAAEHLRPLAEGLRLPLEEVMGLGRVNPHDHGSPFLPTVLALKLSRRANGVSALHGVVSRKMWNHLYPGLREEAVPIGHVTNGVHLPTWLATEMNHLYESHLGVDYQSSLTRPATWSRIASVSSAEIWETKQVLKARTIRFIRERSAQTRERLGLPAIEPAPLDPDALTIGFARRFVPYKRPDLLFSDLDRLDRLVNHPERPVNLVFSGRAHPADNTGKGLIQKVSKILEDPRFRHRIVFVENYNIHVGRILYQGIDAWLNNPQRPLEACGTSGMKVVLNGGLHISVRDGWWAESYDGDNGFAIGTGEIHADQSIQDHRDAEDLFRLLEDEVVPLYYENRNGAGVPRCWVERMKNSIRTLAWRFNADRMVQDYVEHLYLPAAIGNSCQMPPA</sequence>
<comment type="caution">
    <text evidence="13">The sequence shown here is derived from an EMBL/GenBank/DDBJ whole genome shotgun (WGS) entry which is preliminary data.</text>
</comment>
<name>A0A936K7E1_9BACT</name>
<feature type="modified residue" description="N6-(pyridoxal phosphate)lysine" evidence="11">
    <location>
        <position position="592"/>
    </location>
</feature>
<dbReference type="InterPro" id="IPR011834">
    <property type="entry name" value="Agluc_phsphrylas"/>
</dbReference>
<dbReference type="AlphaFoldDB" id="A0A936K7E1"/>
<dbReference type="GO" id="GO:0030170">
    <property type="term" value="F:pyridoxal phosphate binding"/>
    <property type="evidence" value="ECO:0007669"/>
    <property type="project" value="InterPro"/>
</dbReference>
<dbReference type="EMBL" id="JADKCH010000035">
    <property type="protein sequence ID" value="MBK8574071.1"/>
    <property type="molecule type" value="Genomic_DNA"/>
</dbReference>
<dbReference type="GO" id="GO:0008184">
    <property type="term" value="F:glycogen phosphorylase activity"/>
    <property type="evidence" value="ECO:0007669"/>
    <property type="project" value="InterPro"/>
</dbReference>
<dbReference type="InterPro" id="IPR035090">
    <property type="entry name" value="Pyridoxal_P_attach_site"/>
</dbReference>
<evidence type="ECO:0000313" key="14">
    <source>
        <dbReference type="Proteomes" id="UP000709959"/>
    </source>
</evidence>
<dbReference type="Pfam" id="PF11897">
    <property type="entry name" value="DUF3417"/>
    <property type="match status" value="1"/>
</dbReference>
<dbReference type="PROSITE" id="PS00102">
    <property type="entry name" value="PHOSPHORYLASE"/>
    <property type="match status" value="1"/>
</dbReference>
<evidence type="ECO:0000259" key="12">
    <source>
        <dbReference type="Pfam" id="PF11897"/>
    </source>
</evidence>
<dbReference type="InterPro" id="IPR024517">
    <property type="entry name" value="Glycogen_phosphorylase_DUF3417"/>
</dbReference>
<evidence type="ECO:0000256" key="4">
    <source>
        <dbReference type="ARBA" id="ARBA00012591"/>
    </source>
</evidence>
<dbReference type="Proteomes" id="UP000709959">
    <property type="component" value="Unassembled WGS sequence"/>
</dbReference>
<evidence type="ECO:0000256" key="2">
    <source>
        <dbReference type="ARBA" id="ARBA00001933"/>
    </source>
</evidence>
<comment type="similarity">
    <text evidence="3">Belongs to the glycogen phosphorylase family.</text>
</comment>
<evidence type="ECO:0000256" key="5">
    <source>
        <dbReference type="ARBA" id="ARBA00022533"/>
    </source>
</evidence>
<dbReference type="InterPro" id="IPR052182">
    <property type="entry name" value="Glycogen/Maltodextrin_Phosph"/>
</dbReference>
<evidence type="ECO:0000256" key="10">
    <source>
        <dbReference type="ARBA" id="ARBA00025174"/>
    </source>
</evidence>
<dbReference type="PANTHER" id="PTHR42655">
    <property type="entry name" value="GLYCOGEN PHOSPHORYLASE"/>
    <property type="match status" value="1"/>
</dbReference>
<dbReference type="SUPFAM" id="SSF53756">
    <property type="entry name" value="UDP-Glycosyltransferase/glycogen phosphorylase"/>
    <property type="match status" value="1"/>
</dbReference>
<keyword evidence="9" id="KW-0119">Carbohydrate metabolism</keyword>
<feature type="domain" description="DUF3417" evidence="12">
    <location>
        <begin position="4"/>
        <end position="110"/>
    </location>
</feature>
<reference evidence="13 14" key="1">
    <citation type="submission" date="2020-10" db="EMBL/GenBank/DDBJ databases">
        <title>Connecting structure to function with the recovery of over 1000 high-quality activated sludge metagenome-assembled genomes encoding full-length rRNA genes using long-read sequencing.</title>
        <authorList>
            <person name="Singleton C.M."/>
            <person name="Petriglieri F."/>
            <person name="Kristensen J.M."/>
            <person name="Kirkegaard R.H."/>
            <person name="Michaelsen T.Y."/>
            <person name="Andersen M.H."/>
            <person name="Karst S.M."/>
            <person name="Dueholm M.S."/>
            <person name="Nielsen P.H."/>
            <person name="Albertsen M."/>
        </authorList>
    </citation>
    <scope>NUCLEOTIDE SEQUENCE [LARGE SCALE GENOMIC DNA]</scope>
    <source>
        <strain evidence="13">OdNE_18-Q3-R46-58_MAXAC.008</strain>
    </source>
</reference>
<proteinExistence type="inferred from homology"/>
<evidence type="ECO:0000256" key="7">
    <source>
        <dbReference type="ARBA" id="ARBA00022679"/>
    </source>
</evidence>
<dbReference type="InterPro" id="IPR000811">
    <property type="entry name" value="Glyco_trans_35"/>
</dbReference>
<dbReference type="GO" id="GO:0005975">
    <property type="term" value="P:carbohydrate metabolic process"/>
    <property type="evidence" value="ECO:0007669"/>
    <property type="project" value="InterPro"/>
</dbReference>
<keyword evidence="5" id="KW-0021">Allosteric enzyme</keyword>
<keyword evidence="7" id="KW-0808">Transferase</keyword>
<comment type="cofactor">
    <cofactor evidence="2">
        <name>pyridoxal 5'-phosphate</name>
        <dbReference type="ChEBI" id="CHEBI:597326"/>
    </cofactor>
</comment>
<dbReference type="Pfam" id="PF00343">
    <property type="entry name" value="Phosphorylase"/>
    <property type="match status" value="1"/>
</dbReference>
<gene>
    <name evidence="13" type="primary">glgP</name>
    <name evidence="13" type="ORF">IPN91_15940</name>
</gene>
<dbReference type="NCBIfam" id="TIGR02094">
    <property type="entry name" value="more_P_ylases"/>
    <property type="match status" value="1"/>
</dbReference>
<comment type="catalytic activity">
    <reaction evidence="1">
        <text>[(1-&gt;4)-alpha-D-glucosyl](n) + phosphate = [(1-&gt;4)-alpha-D-glucosyl](n-1) + alpha-D-glucose 1-phosphate</text>
        <dbReference type="Rhea" id="RHEA:41732"/>
        <dbReference type="Rhea" id="RHEA-COMP:9584"/>
        <dbReference type="Rhea" id="RHEA-COMP:9586"/>
        <dbReference type="ChEBI" id="CHEBI:15444"/>
        <dbReference type="ChEBI" id="CHEBI:43474"/>
        <dbReference type="ChEBI" id="CHEBI:58601"/>
        <dbReference type="EC" id="2.4.1.1"/>
    </reaction>
</comment>